<dbReference type="Proteomes" id="UP000516260">
    <property type="component" value="Chromosome 9"/>
</dbReference>
<keyword evidence="5" id="KW-1185">Reference proteome</keyword>
<dbReference type="GO" id="GO:0045944">
    <property type="term" value="P:positive regulation of transcription by RNA polymerase II"/>
    <property type="evidence" value="ECO:0007669"/>
    <property type="project" value="TreeGrafter"/>
</dbReference>
<feature type="region of interest" description="Disordered" evidence="3">
    <location>
        <begin position="1"/>
        <end position="31"/>
    </location>
</feature>
<dbReference type="GO" id="GO:0003677">
    <property type="term" value="F:DNA binding"/>
    <property type="evidence" value="ECO:0007669"/>
    <property type="project" value="InterPro"/>
</dbReference>
<proteinExistence type="predicted"/>
<feature type="compositionally biased region" description="Acidic residues" evidence="3">
    <location>
        <begin position="165"/>
        <end position="178"/>
    </location>
</feature>
<feature type="region of interest" description="Disordered" evidence="3">
    <location>
        <begin position="228"/>
        <end position="258"/>
    </location>
</feature>
<keyword evidence="2" id="KW-0539">Nucleus</keyword>
<dbReference type="PANTHER" id="PTHR12214">
    <property type="entry name" value="GC-RICH SEQUENCE DNA-BINDING FACTOR"/>
    <property type="match status" value="1"/>
</dbReference>
<name>A0A4Z2AXL1_9TELE</name>
<evidence type="ECO:0000256" key="2">
    <source>
        <dbReference type="ARBA" id="ARBA00023242"/>
    </source>
</evidence>
<feature type="compositionally biased region" description="Basic and acidic residues" evidence="3">
    <location>
        <begin position="502"/>
        <end position="542"/>
    </location>
</feature>
<feature type="compositionally biased region" description="Acidic residues" evidence="3">
    <location>
        <begin position="246"/>
        <end position="255"/>
    </location>
</feature>
<accession>A0A4Z2AXL1</accession>
<feature type="region of interest" description="Disordered" evidence="3">
    <location>
        <begin position="497"/>
        <end position="542"/>
    </location>
</feature>
<evidence type="ECO:0000313" key="4">
    <source>
        <dbReference type="EMBL" id="TNM84844.1"/>
    </source>
</evidence>
<evidence type="ECO:0000313" key="5">
    <source>
        <dbReference type="Proteomes" id="UP000516260"/>
    </source>
</evidence>
<dbReference type="GO" id="GO:0000398">
    <property type="term" value="P:mRNA splicing, via spliceosome"/>
    <property type="evidence" value="ECO:0007669"/>
    <property type="project" value="InterPro"/>
</dbReference>
<dbReference type="GO" id="GO:0005634">
    <property type="term" value="C:nucleus"/>
    <property type="evidence" value="ECO:0007669"/>
    <property type="project" value="UniProtKB-SubCell"/>
</dbReference>
<dbReference type="EMBL" id="SWLE01000022">
    <property type="protein sequence ID" value="TNM84844.1"/>
    <property type="molecule type" value="Genomic_DNA"/>
</dbReference>
<feature type="compositionally biased region" description="Polar residues" evidence="3">
    <location>
        <begin position="180"/>
        <end position="191"/>
    </location>
</feature>
<comment type="subcellular location">
    <subcellularLocation>
        <location evidence="1">Nucleus</location>
    </subcellularLocation>
</comment>
<evidence type="ECO:0000256" key="3">
    <source>
        <dbReference type="SAM" id="MobiDB-lite"/>
    </source>
</evidence>
<reference evidence="4 5" key="1">
    <citation type="submission" date="2019-04" db="EMBL/GenBank/DDBJ databases">
        <title>The sequence and de novo assembly of Takifugu bimaculatus genome using PacBio and Hi-C technologies.</title>
        <authorList>
            <person name="Xu P."/>
            <person name="Liu B."/>
            <person name="Zhou Z."/>
        </authorList>
    </citation>
    <scope>NUCLEOTIDE SEQUENCE [LARGE SCALE GENOMIC DNA]</scope>
    <source>
        <strain evidence="4">TB-2018</strain>
        <tissue evidence="4">Muscle</tissue>
    </source>
</reference>
<evidence type="ECO:0008006" key="6">
    <source>
        <dbReference type="Google" id="ProtNLM"/>
    </source>
</evidence>
<dbReference type="InterPro" id="IPR012890">
    <property type="entry name" value="GCFC2-like"/>
</dbReference>
<sequence>MFKKAKRANIRRRNESDEDEQDETRQTPLASTLFGPVVDEIPFIETSGNSVTGLAGAADNHLNNGIHAFNVRAVKKDKKVKEAVTVPGPTKASLLSFDDDEEGSEVFRVKKSNHSKKIVKQLKREYKEDLEKCGSVKQDSKSDFQAYSVVPVKDEASCKVGSDHGEEEMEVDSTDEQEQGGKTQIGKSKSAATFNTLSSLSSLRPGEIPDAAFIHAARKRRQLARELGGDAPLVETEVSNKHLVEEDQDASDDEDEKRISFSGVKNKTQRQKIAEEIGIEGSDDEALDTGQDEEVSRWEQEQIRKGISIPQVQSSQPEDNMVYYQNSYESQPYGTSYSMLLTYNSVNAQAAKPAVQTDNGSIHYGAAVSDLSPVSIDLVKKRLQDRLGHMYAGHNANTEHYKQIEEDLAASEGSIQQLEGSSTDKADQYKFLQEMRGYVGDLLECFSEKVPAVLELEAAMHQLLRQRASRLVQRRQDDIKDESSEFASLSNKAVMAPNLDTFGRDRAGVPRAEASEEDSRERSSAHPKETSKRAERKASRAQ</sequence>
<dbReference type="PANTHER" id="PTHR12214:SF2">
    <property type="entry name" value="PAX3- AND PAX7-BINDING PROTEIN 1"/>
    <property type="match status" value="1"/>
</dbReference>
<comment type="caution">
    <text evidence="4">The sequence shown here is derived from an EMBL/GenBank/DDBJ whole genome shotgun (WGS) entry which is preliminary data.</text>
</comment>
<gene>
    <name evidence="4" type="ORF">fugu_009022</name>
</gene>
<organism evidence="4 5">
    <name type="scientific">Takifugu bimaculatus</name>
    <dbReference type="NCBI Taxonomy" id="433685"/>
    <lineage>
        <taxon>Eukaryota</taxon>
        <taxon>Metazoa</taxon>
        <taxon>Chordata</taxon>
        <taxon>Craniata</taxon>
        <taxon>Vertebrata</taxon>
        <taxon>Euteleostomi</taxon>
        <taxon>Actinopterygii</taxon>
        <taxon>Neopterygii</taxon>
        <taxon>Teleostei</taxon>
        <taxon>Neoteleostei</taxon>
        <taxon>Acanthomorphata</taxon>
        <taxon>Eupercaria</taxon>
        <taxon>Tetraodontiformes</taxon>
        <taxon>Tetradontoidea</taxon>
        <taxon>Tetraodontidae</taxon>
        <taxon>Takifugu</taxon>
    </lineage>
</organism>
<feature type="compositionally biased region" description="Basic residues" evidence="3">
    <location>
        <begin position="1"/>
        <end position="11"/>
    </location>
</feature>
<feature type="region of interest" description="Disordered" evidence="3">
    <location>
        <begin position="158"/>
        <end position="191"/>
    </location>
</feature>
<dbReference type="AlphaFoldDB" id="A0A4Z2AXL1"/>
<evidence type="ECO:0000256" key="1">
    <source>
        <dbReference type="ARBA" id="ARBA00004123"/>
    </source>
</evidence>
<protein>
    <recommendedName>
        <fullName evidence="6">PAX3-and PAX7-binding protein 1</fullName>
    </recommendedName>
</protein>